<dbReference type="AlphaFoldDB" id="A0A6C0LGP3"/>
<keyword evidence="1" id="KW-1133">Transmembrane helix</keyword>
<protein>
    <recommendedName>
        <fullName evidence="3">Glycylpeptide N-tetradecanoyltransferase</fullName>
    </recommendedName>
</protein>
<feature type="transmembrane region" description="Helical" evidence="1">
    <location>
        <begin position="6"/>
        <end position="24"/>
    </location>
</feature>
<organism evidence="2">
    <name type="scientific">viral metagenome</name>
    <dbReference type="NCBI Taxonomy" id="1070528"/>
    <lineage>
        <taxon>unclassified sequences</taxon>
        <taxon>metagenomes</taxon>
        <taxon>organismal metagenomes</taxon>
    </lineage>
</organism>
<accession>A0A6C0LGP3</accession>
<dbReference type="EMBL" id="MN740503">
    <property type="protein sequence ID" value="QHU30109.1"/>
    <property type="molecule type" value="Genomic_DNA"/>
</dbReference>
<dbReference type="SUPFAM" id="SSF55729">
    <property type="entry name" value="Acyl-CoA N-acyltransferases (Nat)"/>
    <property type="match status" value="1"/>
</dbReference>
<dbReference type="Gene3D" id="3.40.630.30">
    <property type="match status" value="1"/>
</dbReference>
<proteinExistence type="predicted"/>
<keyword evidence="1" id="KW-0472">Membrane</keyword>
<dbReference type="InterPro" id="IPR016181">
    <property type="entry name" value="Acyl_CoA_acyltransferase"/>
</dbReference>
<evidence type="ECO:0008006" key="3">
    <source>
        <dbReference type="Google" id="ProtNLM"/>
    </source>
</evidence>
<sequence>MLQYIALGIILFIISVFIVIRLKFQFWAIQPVFHIYDLNHWIFTNKIIDNDLPKINKYVKLLDIETYDVKKAPKELVVRACDFLAQHFLRSKYMDYIPKESHIMDYLSTQIGVSFISVYGTPTKLYTETDIINDRDIEGVITCRPMHVNLKDQKPFVVNYVDNLCVHRESRKKGIAPRLIQTHNYHIRHLNQNVKVCLFKREGDMTAIVPLTTYKTIGYDINNIPDLKVNTLGASIIKISNTNFIAFKEFMKKQSEKYTCSITSEPQTILELINKQHLIIYSMIIENEIVAIYVYRNSPSYTEGKKCIELVASLNNAPFEDIFFSGFCSTVRRLNRKWKAEKIFVETTADSGTLEDILTRNGVIYDTSCPTAFFFYNYANYSVSPKDLLIIY</sequence>
<evidence type="ECO:0000256" key="1">
    <source>
        <dbReference type="SAM" id="Phobius"/>
    </source>
</evidence>
<evidence type="ECO:0000313" key="2">
    <source>
        <dbReference type="EMBL" id="QHU30109.1"/>
    </source>
</evidence>
<reference evidence="2" key="1">
    <citation type="journal article" date="2020" name="Nature">
        <title>Giant virus diversity and host interactions through global metagenomics.</title>
        <authorList>
            <person name="Schulz F."/>
            <person name="Roux S."/>
            <person name="Paez-Espino D."/>
            <person name="Jungbluth S."/>
            <person name="Walsh D.A."/>
            <person name="Denef V.J."/>
            <person name="McMahon K.D."/>
            <person name="Konstantinidis K.T."/>
            <person name="Eloe-Fadrosh E.A."/>
            <person name="Kyrpides N.C."/>
            <person name="Woyke T."/>
        </authorList>
    </citation>
    <scope>NUCLEOTIDE SEQUENCE</scope>
    <source>
        <strain evidence="2">GVMAG-M-3300027833-11</strain>
    </source>
</reference>
<keyword evidence="1" id="KW-0812">Transmembrane</keyword>
<name>A0A6C0LGP3_9ZZZZ</name>